<keyword evidence="6" id="KW-1185">Reference proteome</keyword>
<dbReference type="Pfam" id="PF01047">
    <property type="entry name" value="MarR"/>
    <property type="match status" value="1"/>
</dbReference>
<organism evidence="5 6">
    <name type="scientific">Kineococcus rhizosphaerae</name>
    <dbReference type="NCBI Taxonomy" id="559628"/>
    <lineage>
        <taxon>Bacteria</taxon>
        <taxon>Bacillati</taxon>
        <taxon>Actinomycetota</taxon>
        <taxon>Actinomycetes</taxon>
        <taxon>Kineosporiales</taxon>
        <taxon>Kineosporiaceae</taxon>
        <taxon>Kineococcus</taxon>
    </lineage>
</organism>
<dbReference type="PROSITE" id="PS01117">
    <property type="entry name" value="HTH_MARR_1"/>
    <property type="match status" value="1"/>
</dbReference>
<dbReference type="GO" id="GO:0003677">
    <property type="term" value="F:DNA binding"/>
    <property type="evidence" value="ECO:0007669"/>
    <property type="project" value="UniProtKB-KW"/>
</dbReference>
<evidence type="ECO:0000259" key="4">
    <source>
        <dbReference type="PROSITE" id="PS50995"/>
    </source>
</evidence>
<keyword evidence="3" id="KW-0804">Transcription</keyword>
<comment type="caution">
    <text evidence="5">The sequence shown here is derived from an EMBL/GenBank/DDBJ whole genome shotgun (WGS) entry which is preliminary data.</text>
</comment>
<dbReference type="PANTHER" id="PTHR33164:SF99">
    <property type="entry name" value="MARR FAMILY REGULATORY PROTEIN"/>
    <property type="match status" value="1"/>
</dbReference>
<gene>
    <name evidence="5" type="ORF">CLV37_104154</name>
</gene>
<sequence length="183" mass="19314">MTTPPQGTAAASPPEIDWDAQGIETELGWALPAVYQGFSRSATGAVADVPAGPRGYQVLVAITTEEPSSQLALAQRLGIDKTQMTYVVDALEDGGFVERRPHPGDRRVRQVLPTPAGRALLTSARAALREVEAGLMRHLSGEEQTQLRRLLARVALTAGDVVACTPGDPLATTDAHSPASPKD</sequence>
<reference evidence="5 6" key="1">
    <citation type="submission" date="2018-03" db="EMBL/GenBank/DDBJ databases">
        <title>Genomic Encyclopedia of Archaeal and Bacterial Type Strains, Phase II (KMG-II): from individual species to whole genera.</title>
        <authorList>
            <person name="Goeker M."/>
        </authorList>
    </citation>
    <scope>NUCLEOTIDE SEQUENCE [LARGE SCALE GENOMIC DNA]</scope>
    <source>
        <strain evidence="5 6">DSM 19711</strain>
    </source>
</reference>
<dbReference type="SMART" id="SM00347">
    <property type="entry name" value="HTH_MARR"/>
    <property type="match status" value="1"/>
</dbReference>
<dbReference type="OrthoDB" id="8635520at2"/>
<dbReference type="InterPro" id="IPR036388">
    <property type="entry name" value="WH-like_DNA-bd_sf"/>
</dbReference>
<dbReference type="RefSeq" id="WP_106209733.1">
    <property type="nucleotide sequence ID" value="NZ_PVZF01000004.1"/>
</dbReference>
<proteinExistence type="predicted"/>
<dbReference type="EMBL" id="PVZF01000004">
    <property type="protein sequence ID" value="PRY15941.1"/>
    <property type="molecule type" value="Genomic_DNA"/>
</dbReference>
<dbReference type="GO" id="GO:0003700">
    <property type="term" value="F:DNA-binding transcription factor activity"/>
    <property type="evidence" value="ECO:0007669"/>
    <property type="project" value="InterPro"/>
</dbReference>
<keyword evidence="2 5" id="KW-0238">DNA-binding</keyword>
<dbReference type="InterPro" id="IPR023187">
    <property type="entry name" value="Tscrpt_reg_MarR-type_CS"/>
</dbReference>
<name>A0A2T0R592_9ACTN</name>
<dbReference type="Gene3D" id="1.10.10.10">
    <property type="entry name" value="Winged helix-like DNA-binding domain superfamily/Winged helix DNA-binding domain"/>
    <property type="match status" value="1"/>
</dbReference>
<evidence type="ECO:0000256" key="1">
    <source>
        <dbReference type="ARBA" id="ARBA00023015"/>
    </source>
</evidence>
<feature type="domain" description="HTH marR-type" evidence="4">
    <location>
        <begin position="24"/>
        <end position="156"/>
    </location>
</feature>
<protein>
    <submittedName>
        <fullName evidence="5">DNA-binding MarR family transcriptional regulator</fullName>
    </submittedName>
</protein>
<dbReference type="InterPro" id="IPR000835">
    <property type="entry name" value="HTH_MarR-typ"/>
</dbReference>
<evidence type="ECO:0000256" key="2">
    <source>
        <dbReference type="ARBA" id="ARBA00023125"/>
    </source>
</evidence>
<keyword evidence="1" id="KW-0805">Transcription regulation</keyword>
<dbReference type="AlphaFoldDB" id="A0A2T0R592"/>
<evidence type="ECO:0000313" key="5">
    <source>
        <dbReference type="EMBL" id="PRY15941.1"/>
    </source>
</evidence>
<dbReference type="Proteomes" id="UP000238083">
    <property type="component" value="Unassembled WGS sequence"/>
</dbReference>
<dbReference type="PRINTS" id="PR00598">
    <property type="entry name" value="HTHMARR"/>
</dbReference>
<accession>A0A2T0R592</accession>
<dbReference type="GO" id="GO:0006950">
    <property type="term" value="P:response to stress"/>
    <property type="evidence" value="ECO:0007669"/>
    <property type="project" value="TreeGrafter"/>
</dbReference>
<dbReference type="PANTHER" id="PTHR33164">
    <property type="entry name" value="TRANSCRIPTIONAL REGULATOR, MARR FAMILY"/>
    <property type="match status" value="1"/>
</dbReference>
<evidence type="ECO:0000313" key="6">
    <source>
        <dbReference type="Proteomes" id="UP000238083"/>
    </source>
</evidence>
<dbReference type="PROSITE" id="PS50995">
    <property type="entry name" value="HTH_MARR_2"/>
    <property type="match status" value="1"/>
</dbReference>
<dbReference type="InterPro" id="IPR036390">
    <property type="entry name" value="WH_DNA-bd_sf"/>
</dbReference>
<dbReference type="InterPro" id="IPR039422">
    <property type="entry name" value="MarR/SlyA-like"/>
</dbReference>
<dbReference type="SUPFAM" id="SSF46785">
    <property type="entry name" value="Winged helix' DNA-binding domain"/>
    <property type="match status" value="1"/>
</dbReference>
<evidence type="ECO:0000256" key="3">
    <source>
        <dbReference type="ARBA" id="ARBA00023163"/>
    </source>
</evidence>